<reference evidence="3" key="1">
    <citation type="journal article" date="2020" name="mSystems">
        <title>Genome- and Community-Level Interaction Insights into Carbon Utilization and Element Cycling Functions of Hydrothermarchaeota in Hydrothermal Sediment.</title>
        <authorList>
            <person name="Zhou Z."/>
            <person name="Liu Y."/>
            <person name="Xu W."/>
            <person name="Pan J."/>
            <person name="Luo Z.H."/>
            <person name="Li M."/>
        </authorList>
    </citation>
    <scope>NUCLEOTIDE SEQUENCE [LARGE SCALE GENOMIC DNA]</scope>
    <source>
        <strain evidence="3">SpSt-8</strain>
    </source>
</reference>
<dbReference type="Pfam" id="PF00329">
    <property type="entry name" value="Complex1_30kDa"/>
    <property type="match status" value="1"/>
</dbReference>
<feature type="domain" description="NADH:ubiquinone oxidoreductase 30kDa subunit" evidence="2">
    <location>
        <begin position="22"/>
        <end position="142"/>
    </location>
</feature>
<accession>A0A7C3WPH8</accession>
<proteinExistence type="inferred from homology"/>
<dbReference type="GO" id="GO:0008137">
    <property type="term" value="F:NADH dehydrogenase (ubiquinone) activity"/>
    <property type="evidence" value="ECO:0007669"/>
    <property type="project" value="InterPro"/>
</dbReference>
<dbReference type="InterPro" id="IPR001268">
    <property type="entry name" value="NADH_UbQ_OxRdtase_30kDa_su"/>
</dbReference>
<comment type="caution">
    <text evidence="3">The sequence shown here is derived from an EMBL/GenBank/DDBJ whole genome shotgun (WGS) entry which is preliminary data.</text>
</comment>
<dbReference type="InterPro" id="IPR037232">
    <property type="entry name" value="NADH_quin_OxRdtase_su_C/D-like"/>
</dbReference>
<comment type="similarity">
    <text evidence="1">Belongs to the complex I 30 kDa subunit family.</text>
</comment>
<dbReference type="PANTHER" id="PTHR10884">
    <property type="entry name" value="NADH DEHYDROGENASE UBIQUINONE IRON-SULFUR PROTEIN 3"/>
    <property type="match status" value="1"/>
</dbReference>
<dbReference type="PANTHER" id="PTHR10884:SF14">
    <property type="entry name" value="NADH DEHYDROGENASE [UBIQUINONE] IRON-SULFUR PROTEIN 3, MITOCHONDRIAL"/>
    <property type="match status" value="1"/>
</dbReference>
<organism evidence="3">
    <name type="scientific">Thermofilum pendens</name>
    <dbReference type="NCBI Taxonomy" id="2269"/>
    <lineage>
        <taxon>Archaea</taxon>
        <taxon>Thermoproteota</taxon>
        <taxon>Thermoprotei</taxon>
        <taxon>Thermofilales</taxon>
        <taxon>Thermofilaceae</taxon>
        <taxon>Thermofilum</taxon>
    </lineage>
</organism>
<gene>
    <name evidence="3" type="ORF">ENV88_01680</name>
</gene>
<evidence type="ECO:0000259" key="2">
    <source>
        <dbReference type="Pfam" id="PF00329"/>
    </source>
</evidence>
<protein>
    <submittedName>
        <fullName evidence="3">NADH-quinone oxidoreductase subunit C</fullName>
    </submittedName>
</protein>
<evidence type="ECO:0000313" key="3">
    <source>
        <dbReference type="EMBL" id="HGB24762.1"/>
    </source>
</evidence>
<dbReference type="Gene3D" id="3.30.460.80">
    <property type="entry name" value="NADH:ubiquinone oxidoreductase, 30kDa subunit"/>
    <property type="match status" value="1"/>
</dbReference>
<dbReference type="EMBL" id="DTIB01000038">
    <property type="protein sequence ID" value="HGB24762.1"/>
    <property type="molecule type" value="Genomic_DNA"/>
</dbReference>
<dbReference type="SUPFAM" id="SSF143243">
    <property type="entry name" value="Nqo5-like"/>
    <property type="match status" value="1"/>
</dbReference>
<name>A0A7C3WPH8_THEPE</name>
<sequence length="150" mass="17459">MRSELEKLGFKVEEVRGVLRLRVEPGELRKAAEALVRLGFDHLASVEGVDWPSEGRIEVVYHAESYEEGKRGFLVELRVKVPRDNPRLPTLFEVWPNALYLERETWEMLGVIFEGNPDLRRLLLPPDWSGPPPLRKDFKVEEEGVYVEYE</sequence>
<dbReference type="AlphaFoldDB" id="A0A7C3WPH8"/>
<evidence type="ECO:0000256" key="1">
    <source>
        <dbReference type="ARBA" id="ARBA00007569"/>
    </source>
</evidence>